<proteinExistence type="predicted"/>
<keyword evidence="3" id="KW-1185">Reference proteome</keyword>
<evidence type="ECO:0000313" key="3">
    <source>
        <dbReference type="Proteomes" id="UP000620559"/>
    </source>
</evidence>
<feature type="domain" description="Filamentous haemagglutinin FhaB/tRNA nuclease CdiA-like TPS" evidence="1">
    <location>
        <begin position="34"/>
        <end position="147"/>
    </location>
</feature>
<dbReference type="AlphaFoldDB" id="A0A8J7F1C4"/>
<reference evidence="2" key="1">
    <citation type="submission" date="2020-10" db="EMBL/GenBank/DDBJ databases">
        <authorList>
            <person name="Castelo-Branco R."/>
            <person name="Eusebio N."/>
            <person name="Adriana R."/>
            <person name="Vieira A."/>
            <person name="Brugerolle De Fraissinette N."/>
            <person name="Rezende De Castro R."/>
            <person name="Schneider M.P."/>
            <person name="Vasconcelos V."/>
            <person name="Leao P.N."/>
        </authorList>
    </citation>
    <scope>NUCLEOTIDE SEQUENCE</scope>
    <source>
        <strain evidence="2">LEGE 06105</strain>
    </source>
</reference>
<dbReference type="Proteomes" id="UP000620559">
    <property type="component" value="Unassembled WGS sequence"/>
</dbReference>
<protein>
    <submittedName>
        <fullName evidence="2">Filamentous hemagglutinin N-terminal domain-containing protein</fullName>
    </submittedName>
</protein>
<dbReference type="EMBL" id="JADEWL010000053">
    <property type="protein sequence ID" value="MBE9214198.1"/>
    <property type="molecule type" value="Genomic_DNA"/>
</dbReference>
<dbReference type="InterPro" id="IPR011050">
    <property type="entry name" value="Pectin_lyase_fold/virulence"/>
</dbReference>
<evidence type="ECO:0000313" key="2">
    <source>
        <dbReference type="EMBL" id="MBE9214198.1"/>
    </source>
</evidence>
<dbReference type="SMART" id="SM00912">
    <property type="entry name" value="Haemagg_act"/>
    <property type="match status" value="1"/>
</dbReference>
<dbReference type="RefSeq" id="WP_193921731.1">
    <property type="nucleotide sequence ID" value="NZ_JADEWL010000053.1"/>
</dbReference>
<dbReference type="NCBIfam" id="TIGR01901">
    <property type="entry name" value="adhes_NPXG"/>
    <property type="match status" value="1"/>
</dbReference>
<dbReference type="Pfam" id="PF05860">
    <property type="entry name" value="TPS"/>
    <property type="match status" value="1"/>
</dbReference>
<evidence type="ECO:0000259" key="1">
    <source>
        <dbReference type="SMART" id="SM00912"/>
    </source>
</evidence>
<comment type="caution">
    <text evidence="2">The sequence shown here is derived from an EMBL/GenBank/DDBJ whole genome shotgun (WGS) entry which is preliminary data.</text>
</comment>
<accession>A0A8J7F1C4</accession>
<gene>
    <name evidence="2" type="ORF">IQ247_16245</name>
</gene>
<dbReference type="InterPro" id="IPR012334">
    <property type="entry name" value="Pectin_lyas_fold"/>
</dbReference>
<organism evidence="2 3">
    <name type="scientific">Plectonema cf. radiosum LEGE 06105</name>
    <dbReference type="NCBI Taxonomy" id="945769"/>
    <lineage>
        <taxon>Bacteria</taxon>
        <taxon>Bacillati</taxon>
        <taxon>Cyanobacteriota</taxon>
        <taxon>Cyanophyceae</taxon>
        <taxon>Oscillatoriophycideae</taxon>
        <taxon>Oscillatoriales</taxon>
        <taxon>Microcoleaceae</taxon>
        <taxon>Plectonema</taxon>
    </lineage>
</organism>
<dbReference type="InterPro" id="IPR008638">
    <property type="entry name" value="FhaB/CdiA-like_TPS"/>
</dbReference>
<dbReference type="Gene3D" id="2.160.20.10">
    <property type="entry name" value="Single-stranded right-handed beta-helix, Pectin lyase-like"/>
    <property type="match status" value="2"/>
</dbReference>
<dbReference type="SUPFAM" id="SSF51126">
    <property type="entry name" value="Pectin lyase-like"/>
    <property type="match status" value="4"/>
</dbReference>
<sequence>MLKIIQNWQCWCSKLLLGSVLVACLQERVVAQITPDNTLPNNSNITKDGNTFNINGGTQAGSNLFHSFEDFSVPTNGTALFNNAIDIQNIITRITGSSVSDINGLIKANGTANLFLINPNGIVFGENARLEIGGSFLASTANSLKFGDGIEFSANAAQIQPLLSVNIPLGLQYGTNPGRINNQSRANNTEGESVGLEVNPGKTLALVGGDIELNGGKLTAAGGRVELGSVADSGLVTLNPVENGYVLNYENVKNFQDIRLSQEAVINTSGEGGGSIQLQGRNIRIADGSHIQSQTLGSKPGGNVTVSASEALEIIGASASAESRSRLITETKGAGKAGDVTITTKRLVVQDGGLISTAASLDNGVRRISSRDGAAGNLIIQASESVELTGEIPNFFQSRLTTQTAGNETATAGDLTINTGKLVLKDGAQISAGTFPRSAGDGGNLTITADSIEVIGVSSSGEQVSRINNPTFSTGNAQELTIKTGKLIVRDGGLISAGAGSRNSQNPEILSLGSAGNLHITATESVEVSGGFKDSVEKRSRLTTATEGDGDAGHLTIVTKQLIINDGAQVSAGTRYLSRGDGGDLTVTADIVKVSGELTGSKVYSRLTNRTESDGNAGNSKITTKKLIVEDGGQVSADTLRSGIGGALDIYATDSVKVSGKSSDGFSSSVSAKTNGVNNAGNLTITTPTLTVKDNGQVTVRGDTGDAGDLVINSRNLKLDNQGLLQATTASSGQGGNINLTVENILLLSNNSQISTTGGIAEGMGNGGNITINTKQGFIIAIPQENSDISANAFAGQGGRVNINAAGILGIAALSREDLINLLETDEPNQLDANKLLTNDITAISQQNPSLSGTVEIVTPNTDPNSGLVELPTIPVETEVRAGCYSPGYAQSSFTIIGRGGLPTNPKDILTPDTAQVDWVSVKPSNHKGSLPPVTTKPTISTPKSIVEATGVILNSKREVVLTANSSITTYNNTSKNKPIKCHGS</sequence>
<name>A0A8J7F1C4_9CYAN</name>